<dbReference type="AlphaFoldDB" id="A0A7M2WQH8"/>
<evidence type="ECO:0000313" key="3">
    <source>
        <dbReference type="Proteomes" id="UP000593765"/>
    </source>
</evidence>
<dbReference type="Proteomes" id="UP000593765">
    <property type="component" value="Chromosome"/>
</dbReference>
<dbReference type="KEGG" id="hbs:IPV69_15590"/>
<dbReference type="GO" id="GO:0008168">
    <property type="term" value="F:methyltransferase activity"/>
    <property type="evidence" value="ECO:0007669"/>
    <property type="project" value="UniProtKB-KW"/>
</dbReference>
<dbReference type="SUPFAM" id="SSF53335">
    <property type="entry name" value="S-adenosyl-L-methionine-dependent methyltransferases"/>
    <property type="match status" value="1"/>
</dbReference>
<keyword evidence="3" id="KW-1185">Reference proteome</keyword>
<organism evidence="2 3">
    <name type="scientific">Humisphaera borealis</name>
    <dbReference type="NCBI Taxonomy" id="2807512"/>
    <lineage>
        <taxon>Bacteria</taxon>
        <taxon>Pseudomonadati</taxon>
        <taxon>Planctomycetota</taxon>
        <taxon>Phycisphaerae</taxon>
        <taxon>Tepidisphaerales</taxon>
        <taxon>Tepidisphaeraceae</taxon>
        <taxon>Humisphaera</taxon>
    </lineage>
</organism>
<gene>
    <name evidence="2" type="ORF">IPV69_15590</name>
</gene>
<dbReference type="GO" id="GO:0032259">
    <property type="term" value="P:methylation"/>
    <property type="evidence" value="ECO:0007669"/>
    <property type="project" value="UniProtKB-KW"/>
</dbReference>
<name>A0A7M2WQH8_9BACT</name>
<evidence type="ECO:0000259" key="1">
    <source>
        <dbReference type="Pfam" id="PF13649"/>
    </source>
</evidence>
<dbReference type="RefSeq" id="WP_206290616.1">
    <property type="nucleotide sequence ID" value="NZ_CP063458.1"/>
</dbReference>
<dbReference type="Pfam" id="PF13649">
    <property type="entry name" value="Methyltransf_25"/>
    <property type="match status" value="1"/>
</dbReference>
<keyword evidence="2" id="KW-0489">Methyltransferase</keyword>
<proteinExistence type="predicted"/>
<protein>
    <submittedName>
        <fullName evidence="2">Class I SAM-dependent methyltransferase</fullName>
    </submittedName>
</protein>
<dbReference type="InterPro" id="IPR029063">
    <property type="entry name" value="SAM-dependent_MTases_sf"/>
</dbReference>
<dbReference type="CDD" id="cd02440">
    <property type="entry name" value="AdoMet_MTases"/>
    <property type="match status" value="1"/>
</dbReference>
<keyword evidence="2" id="KW-0808">Transferase</keyword>
<reference evidence="2 3" key="1">
    <citation type="submission" date="2020-10" db="EMBL/GenBank/DDBJ databases">
        <title>Wide distribution of Phycisphaera-like planctomycetes from WD2101 soil group in peatlands and genome analysis of the first cultivated representative.</title>
        <authorList>
            <person name="Dedysh S.N."/>
            <person name="Beletsky A.V."/>
            <person name="Ivanova A."/>
            <person name="Kulichevskaya I.S."/>
            <person name="Suzina N.E."/>
            <person name="Philippov D.A."/>
            <person name="Rakitin A.L."/>
            <person name="Mardanov A.V."/>
            <person name="Ravin N.V."/>
        </authorList>
    </citation>
    <scope>NUCLEOTIDE SEQUENCE [LARGE SCALE GENOMIC DNA]</scope>
    <source>
        <strain evidence="2 3">M1803</strain>
    </source>
</reference>
<dbReference type="Gene3D" id="3.40.50.150">
    <property type="entry name" value="Vaccinia Virus protein VP39"/>
    <property type="match status" value="1"/>
</dbReference>
<accession>A0A7M2WQH8</accession>
<sequence>MPDHDAPIDDLDEDLSIRAEYERLGPPEYYRRHGREYRNPHEHAITRGLALAVARWSPDLSHVLDLAAGSGEVTLALRSASASKVDGIDPYTFDAYARRTGQPAERFTFEDIAAGVLIDRQFSLIVCSFALHLCEESRLPRVATQLAMIAPMLWIVTPHKRPRLQPAWGWTDVDEFVVERVRLRCHVSTMCFSG</sequence>
<dbReference type="InterPro" id="IPR041698">
    <property type="entry name" value="Methyltransf_25"/>
</dbReference>
<evidence type="ECO:0000313" key="2">
    <source>
        <dbReference type="EMBL" id="QOV87706.1"/>
    </source>
</evidence>
<dbReference type="EMBL" id="CP063458">
    <property type="protein sequence ID" value="QOV87706.1"/>
    <property type="molecule type" value="Genomic_DNA"/>
</dbReference>
<feature type="domain" description="Methyltransferase" evidence="1">
    <location>
        <begin position="63"/>
        <end position="147"/>
    </location>
</feature>